<reference evidence="4" key="1">
    <citation type="journal article" date="2019" name="Int. J. Syst. Evol. Microbiol.">
        <title>The Global Catalogue of Microorganisms (GCM) 10K type strain sequencing project: providing services to taxonomists for standard genome sequencing and annotation.</title>
        <authorList>
            <consortium name="The Broad Institute Genomics Platform"/>
            <consortium name="The Broad Institute Genome Sequencing Center for Infectious Disease"/>
            <person name="Wu L."/>
            <person name="Ma J."/>
        </authorList>
    </citation>
    <scope>NUCLEOTIDE SEQUENCE [LARGE SCALE GENOMIC DNA]</scope>
    <source>
        <strain evidence="4">JCM 18204</strain>
    </source>
</reference>
<dbReference type="RefSeq" id="WP_345302013.1">
    <property type="nucleotide sequence ID" value="NZ_BAABJE010000002.1"/>
</dbReference>
<dbReference type="Proteomes" id="UP001499959">
    <property type="component" value="Unassembled WGS sequence"/>
</dbReference>
<name>A0ABP9AT70_9GAMM</name>
<dbReference type="InterPro" id="IPR043708">
    <property type="entry name" value="DUF5648"/>
</dbReference>
<feature type="signal peptide" evidence="1">
    <location>
        <begin position="1"/>
        <end position="28"/>
    </location>
</feature>
<evidence type="ECO:0000313" key="4">
    <source>
        <dbReference type="Proteomes" id="UP001499959"/>
    </source>
</evidence>
<sequence length="411" mass="45840">MTLPLPHRPFGRLAACALLVLAPWMASATPYTPAPPFSAIYETYSPSITDNLYTMDYAEALSSTNGAGYTNLRTAFYLERTPQAHTKPMYRYVKGAPQTEHLFITDFPQDLADAQALGYIYEGITGYLYRSPVPGSLPLYRLSRGSLNADRVHKFVTSDSEKNTLIAQGWTFDHIEGYVPRTTLYWPPNASSGTPGFPLLPNGHILTRRCQQTPLQNNTCTGTTFRNGYFGYKTVLSTFKPAGATTQVMEFDLWSPDYFDQPQSDHIAIGLHGRWDIDFGNIDNVSNLARNHHALGIAIGAFEKCGMTVRLEAFWPTGNNVSRCGGQAQLENNRLYHFRIAVTDKGEIEYAVTPGYMDIVTPIIHGFYNGNSYFNGGYTFPTQETGYFIATATASEEDYTVYLSNLSVTWE</sequence>
<dbReference type="Pfam" id="PF18885">
    <property type="entry name" value="DUF5648"/>
    <property type="match status" value="1"/>
</dbReference>
<feature type="chain" id="PRO_5046377745" description="DUF5648 domain-containing protein" evidence="1">
    <location>
        <begin position="29"/>
        <end position="411"/>
    </location>
</feature>
<organism evidence="3 4">
    <name type="scientific">Lysobacter hankyongensis</name>
    <dbReference type="NCBI Taxonomy" id="1176535"/>
    <lineage>
        <taxon>Bacteria</taxon>
        <taxon>Pseudomonadati</taxon>
        <taxon>Pseudomonadota</taxon>
        <taxon>Gammaproteobacteria</taxon>
        <taxon>Lysobacterales</taxon>
        <taxon>Lysobacteraceae</taxon>
        <taxon>Lysobacter</taxon>
    </lineage>
</organism>
<dbReference type="EMBL" id="BAABJE010000002">
    <property type="protein sequence ID" value="GAA4785728.1"/>
    <property type="molecule type" value="Genomic_DNA"/>
</dbReference>
<evidence type="ECO:0000259" key="2">
    <source>
        <dbReference type="Pfam" id="PF18885"/>
    </source>
</evidence>
<evidence type="ECO:0000256" key="1">
    <source>
        <dbReference type="SAM" id="SignalP"/>
    </source>
</evidence>
<gene>
    <name evidence="3" type="ORF">GCM10023307_08040</name>
</gene>
<feature type="domain" description="DUF5648" evidence="2">
    <location>
        <begin position="40"/>
        <end position="179"/>
    </location>
</feature>
<comment type="caution">
    <text evidence="3">The sequence shown here is derived from an EMBL/GenBank/DDBJ whole genome shotgun (WGS) entry which is preliminary data.</text>
</comment>
<protein>
    <recommendedName>
        <fullName evidence="2">DUF5648 domain-containing protein</fullName>
    </recommendedName>
</protein>
<keyword evidence="4" id="KW-1185">Reference proteome</keyword>
<accession>A0ABP9AT70</accession>
<proteinExistence type="predicted"/>
<evidence type="ECO:0000313" key="3">
    <source>
        <dbReference type="EMBL" id="GAA4785728.1"/>
    </source>
</evidence>
<keyword evidence="1" id="KW-0732">Signal</keyword>